<dbReference type="Proteomes" id="UP000287022">
    <property type="component" value="Unassembled WGS sequence"/>
</dbReference>
<protein>
    <submittedName>
        <fullName evidence="3">DUF3138 domain-containing protein</fullName>
    </submittedName>
</protein>
<keyword evidence="2" id="KW-0732">Signal</keyword>
<dbReference type="AlphaFoldDB" id="A0A432Z3E9"/>
<comment type="caution">
    <text evidence="3">The sequence shown here is derived from an EMBL/GenBank/DDBJ whole genome shotgun (WGS) entry which is preliminary data.</text>
</comment>
<dbReference type="RefSeq" id="WP_051206881.1">
    <property type="nucleotide sequence ID" value="NZ_PIQE01000002.1"/>
</dbReference>
<accession>A0A432Z3E9</accession>
<evidence type="ECO:0000313" key="4">
    <source>
        <dbReference type="Proteomes" id="UP000287022"/>
    </source>
</evidence>
<gene>
    <name evidence="3" type="ORF">CWI80_07535</name>
</gene>
<evidence type="ECO:0000256" key="1">
    <source>
        <dbReference type="SAM" id="Coils"/>
    </source>
</evidence>
<dbReference type="InterPro" id="IPR023614">
    <property type="entry name" value="Porin_dom_sf"/>
</dbReference>
<dbReference type="SUPFAM" id="SSF56935">
    <property type="entry name" value="Porins"/>
    <property type="match status" value="1"/>
</dbReference>
<feature type="chain" id="PRO_5019388030" evidence="2">
    <location>
        <begin position="22"/>
        <end position="469"/>
    </location>
</feature>
<evidence type="ECO:0000256" key="2">
    <source>
        <dbReference type="SAM" id="SignalP"/>
    </source>
</evidence>
<dbReference type="Gene3D" id="2.40.160.10">
    <property type="entry name" value="Porin"/>
    <property type="match status" value="1"/>
</dbReference>
<reference evidence="4" key="1">
    <citation type="journal article" date="2018" name="Front. Microbiol.">
        <title>Genome-Based Analysis Reveals the Taxonomy and Diversity of the Family Idiomarinaceae.</title>
        <authorList>
            <person name="Liu Y."/>
            <person name="Lai Q."/>
            <person name="Shao Z."/>
        </authorList>
    </citation>
    <scope>NUCLEOTIDE SEQUENCE [LARGE SCALE GENOMIC DNA]</scope>
    <source>
        <strain evidence="4">c121</strain>
    </source>
</reference>
<organism evidence="3 4">
    <name type="scientific">Pseudidiomarina sediminum</name>
    <dbReference type="NCBI Taxonomy" id="431675"/>
    <lineage>
        <taxon>Bacteria</taxon>
        <taxon>Pseudomonadati</taxon>
        <taxon>Pseudomonadota</taxon>
        <taxon>Gammaproteobacteria</taxon>
        <taxon>Alteromonadales</taxon>
        <taxon>Idiomarinaceae</taxon>
        <taxon>Pseudidiomarina</taxon>
    </lineage>
</organism>
<keyword evidence="4" id="KW-1185">Reference proteome</keyword>
<dbReference type="STRING" id="1122124.GCA_000423165_01642"/>
<keyword evidence="1" id="KW-0175">Coiled coil</keyword>
<feature type="signal peptide" evidence="2">
    <location>
        <begin position="1"/>
        <end position="21"/>
    </location>
</feature>
<sequence>MMKKQWLALSIAALVSAPSYAWQAPQELSDAQLAQLFEQVQKLQQRVEELEQQLADATVAEEEQQATSTTAVASTTTPVAQSATQTTAVAPRQAAQTSPLAKRVAQLEDDIAAAENAPIRIGGAVRAQYVWEDYNTANKDRGGDLDFDLVRIDYSGTIGDVVLSAQYRWFQYMDAVQHAWVGYNFTDQWQGQIGITKVPFGMTPYNSNSYFFSSNFYVGLEDDHDAGVKLLYRDDDWDFDIAFFKNDEQGGVDGFVSQREDRYAYDALGVRLAGEDLYDTPTLAVAEANSFAARVARKYQWGHDQSFEFGVSGQYGDMNDGTQNVGERSAWAAHGVYSVDRWTFMGQVSHYDYAMDMANDGIVVGAYAFYDTIPSQATLYTANIAYSLPVQWGPVTNLTFYNDYSWMTNKRGGSEDTIMNVLGMAVTAGGLYTYFDLVTAKNQPFVGGSMMGDADETKTRFNINIGYYF</sequence>
<proteinExistence type="predicted"/>
<feature type="coiled-coil region" evidence="1">
    <location>
        <begin position="26"/>
        <end position="67"/>
    </location>
</feature>
<evidence type="ECO:0000313" key="3">
    <source>
        <dbReference type="EMBL" id="RUO72405.1"/>
    </source>
</evidence>
<dbReference type="EMBL" id="PIQE01000002">
    <property type="protein sequence ID" value="RUO72405.1"/>
    <property type="molecule type" value="Genomic_DNA"/>
</dbReference>
<name>A0A432Z3E9_9GAMM</name>